<feature type="transmembrane region" description="Helical" evidence="1">
    <location>
        <begin position="6"/>
        <end position="22"/>
    </location>
</feature>
<keyword evidence="1" id="KW-0472">Membrane</keyword>
<feature type="transmembrane region" description="Helical" evidence="1">
    <location>
        <begin position="29"/>
        <end position="49"/>
    </location>
</feature>
<accession>A0A7I8KPL5</accession>
<sequence>MAAPHVVFLADVGVIFFLSVPITGSKTIWLLSLVMISSTLASPALSHILTPTFHVTLTPTKYDSFHDTNGTDASTSTNLASLLTPSTPTCRSLYTESNKISYNITCIKLDMFDLYTST</sequence>
<evidence type="ECO:0000313" key="3">
    <source>
        <dbReference type="Proteomes" id="UP000663760"/>
    </source>
</evidence>
<keyword evidence="3" id="KW-1185">Reference proteome</keyword>
<protein>
    <submittedName>
        <fullName evidence="2">Uncharacterized protein</fullName>
    </submittedName>
</protein>
<dbReference type="AlphaFoldDB" id="A0A7I8KPL5"/>
<dbReference type="EMBL" id="LR746270">
    <property type="protein sequence ID" value="CAA7399759.1"/>
    <property type="molecule type" value="Genomic_DNA"/>
</dbReference>
<keyword evidence="1" id="KW-0812">Transmembrane</keyword>
<name>A0A7I8KPL5_SPIIN</name>
<dbReference type="Proteomes" id="UP000663760">
    <property type="component" value="Chromosome 7"/>
</dbReference>
<keyword evidence="1" id="KW-1133">Transmembrane helix</keyword>
<reference evidence="2" key="1">
    <citation type="submission" date="2020-02" db="EMBL/GenBank/DDBJ databases">
        <authorList>
            <person name="Scholz U."/>
            <person name="Mascher M."/>
            <person name="Fiebig A."/>
        </authorList>
    </citation>
    <scope>NUCLEOTIDE SEQUENCE</scope>
</reference>
<evidence type="ECO:0000313" key="2">
    <source>
        <dbReference type="EMBL" id="CAA7399759.1"/>
    </source>
</evidence>
<proteinExistence type="predicted"/>
<gene>
    <name evidence="2" type="ORF">SI8410_07010429</name>
</gene>
<organism evidence="2 3">
    <name type="scientific">Spirodela intermedia</name>
    <name type="common">Intermediate duckweed</name>
    <dbReference type="NCBI Taxonomy" id="51605"/>
    <lineage>
        <taxon>Eukaryota</taxon>
        <taxon>Viridiplantae</taxon>
        <taxon>Streptophyta</taxon>
        <taxon>Embryophyta</taxon>
        <taxon>Tracheophyta</taxon>
        <taxon>Spermatophyta</taxon>
        <taxon>Magnoliopsida</taxon>
        <taxon>Liliopsida</taxon>
        <taxon>Araceae</taxon>
        <taxon>Lemnoideae</taxon>
        <taxon>Spirodela</taxon>
    </lineage>
</organism>
<evidence type="ECO:0000256" key="1">
    <source>
        <dbReference type="SAM" id="Phobius"/>
    </source>
</evidence>